<protein>
    <submittedName>
        <fullName evidence="2">Uncharacterized protein</fullName>
    </submittedName>
</protein>
<feature type="transmembrane region" description="Helical" evidence="1">
    <location>
        <begin position="43"/>
        <end position="72"/>
    </location>
</feature>
<dbReference type="EMBL" id="MU250589">
    <property type="protein sequence ID" value="KAG7439599.1"/>
    <property type="molecule type" value="Genomic_DNA"/>
</dbReference>
<evidence type="ECO:0000313" key="3">
    <source>
        <dbReference type="Proteomes" id="UP000812287"/>
    </source>
</evidence>
<gene>
    <name evidence="2" type="ORF">BT62DRAFT_697551</name>
</gene>
<keyword evidence="1" id="KW-1133">Transmembrane helix</keyword>
<keyword evidence="3" id="KW-1185">Reference proteome</keyword>
<accession>A0A9P7VF73</accession>
<keyword evidence="1" id="KW-0472">Membrane</keyword>
<sequence length="136" mass="15215">MEDCILLYRCWVIYDRRWMIVICPIIMCIAETGRDSATTDPSLFPFIITLGSLTLVINIIPTALIVFCIWTIHSAVRQLIPLTKNHPLRNTLVVLIESASIYTASVVIPLTVYALRSSAGYVVFDSIVKSSKLLSI</sequence>
<evidence type="ECO:0000256" key="1">
    <source>
        <dbReference type="SAM" id="Phobius"/>
    </source>
</evidence>
<evidence type="ECO:0000313" key="2">
    <source>
        <dbReference type="EMBL" id="KAG7439599.1"/>
    </source>
</evidence>
<keyword evidence="1" id="KW-0812">Transmembrane</keyword>
<dbReference type="AlphaFoldDB" id="A0A9P7VF73"/>
<reference evidence="2" key="1">
    <citation type="submission" date="2020-11" db="EMBL/GenBank/DDBJ databases">
        <title>Adaptations for nitrogen fixation in a non-lichenized fungal sporocarp promotes dispersal by wood-feeding termites.</title>
        <authorList>
            <consortium name="DOE Joint Genome Institute"/>
            <person name="Koch R.A."/>
            <person name="Yoon G."/>
            <person name="Arayal U."/>
            <person name="Lail K."/>
            <person name="Amirebrahimi M."/>
            <person name="Labutti K."/>
            <person name="Lipzen A."/>
            <person name="Riley R."/>
            <person name="Barry K."/>
            <person name="Henrissat B."/>
            <person name="Grigoriev I.V."/>
            <person name="Herr J.R."/>
            <person name="Aime M.C."/>
        </authorList>
    </citation>
    <scope>NUCLEOTIDE SEQUENCE</scope>
    <source>
        <strain evidence="2">MCA 3950</strain>
    </source>
</reference>
<feature type="transmembrane region" description="Helical" evidence="1">
    <location>
        <begin position="92"/>
        <end position="115"/>
    </location>
</feature>
<name>A0A9P7VF73_9AGAR</name>
<dbReference type="GeneID" id="66104215"/>
<dbReference type="OrthoDB" id="3357408at2759"/>
<proteinExistence type="predicted"/>
<organism evidence="2 3">
    <name type="scientific">Guyanagaster necrorhizus</name>
    <dbReference type="NCBI Taxonomy" id="856835"/>
    <lineage>
        <taxon>Eukaryota</taxon>
        <taxon>Fungi</taxon>
        <taxon>Dikarya</taxon>
        <taxon>Basidiomycota</taxon>
        <taxon>Agaricomycotina</taxon>
        <taxon>Agaricomycetes</taxon>
        <taxon>Agaricomycetidae</taxon>
        <taxon>Agaricales</taxon>
        <taxon>Marasmiineae</taxon>
        <taxon>Physalacriaceae</taxon>
        <taxon>Guyanagaster</taxon>
    </lineage>
</organism>
<dbReference type="Proteomes" id="UP000812287">
    <property type="component" value="Unassembled WGS sequence"/>
</dbReference>
<comment type="caution">
    <text evidence="2">The sequence shown here is derived from an EMBL/GenBank/DDBJ whole genome shotgun (WGS) entry which is preliminary data.</text>
</comment>
<dbReference type="RefSeq" id="XP_043033099.1">
    <property type="nucleotide sequence ID" value="XM_043181919.1"/>
</dbReference>